<feature type="chain" id="PRO_5045189990" description="Lipoprotein" evidence="1">
    <location>
        <begin position="24"/>
        <end position="323"/>
    </location>
</feature>
<evidence type="ECO:0000256" key="1">
    <source>
        <dbReference type="SAM" id="SignalP"/>
    </source>
</evidence>
<evidence type="ECO:0000313" key="2">
    <source>
        <dbReference type="EMBL" id="WAS92034.1"/>
    </source>
</evidence>
<protein>
    <recommendedName>
        <fullName evidence="4">Lipoprotein</fullName>
    </recommendedName>
</protein>
<dbReference type="PROSITE" id="PS51257">
    <property type="entry name" value="PROKAR_LIPOPROTEIN"/>
    <property type="match status" value="1"/>
</dbReference>
<proteinExistence type="predicted"/>
<sequence>MTDRSVACRRPATLGLLLAATIAACNGVVDEAGELGAAPPESGEPAATSRLAQIRVVVQPPGEFGGDEPALEVAAVFAQYRGYDEAAARTRLDLPRPPAERLRAGHCVPTEQLLAGDEPVSKDTVSKDSSGSRELILLDAGNLSVSLGEATLDVPLALVPDLVPTISGVTYTYLGDSLPAGAWPPGEPAPSELVVRVDGEGDELPGFTLRPRLPEPAALSGTLDRDRDELRLEWRPDGREPLVLRLVSLIGGEPVGEELTCVAHDDGSFVADLDELHALGLDGGPGTALRVSATRSGRTVFDAGEFVGAEAVVEVRTVTVVGD</sequence>
<keyword evidence="1" id="KW-0732">Signal</keyword>
<organism evidence="2 3">
    <name type="scientific">Nannocystis punicea</name>
    <dbReference type="NCBI Taxonomy" id="2995304"/>
    <lineage>
        <taxon>Bacteria</taxon>
        <taxon>Pseudomonadati</taxon>
        <taxon>Myxococcota</taxon>
        <taxon>Polyangia</taxon>
        <taxon>Nannocystales</taxon>
        <taxon>Nannocystaceae</taxon>
        <taxon>Nannocystis</taxon>
    </lineage>
</organism>
<evidence type="ECO:0008006" key="4">
    <source>
        <dbReference type="Google" id="ProtNLM"/>
    </source>
</evidence>
<accession>A0ABY7GZ13</accession>
<dbReference type="Proteomes" id="UP001164459">
    <property type="component" value="Chromosome"/>
</dbReference>
<name>A0ABY7GZ13_9BACT</name>
<feature type="signal peptide" evidence="1">
    <location>
        <begin position="1"/>
        <end position="23"/>
    </location>
</feature>
<gene>
    <name evidence="2" type="ORF">O0S08_38115</name>
</gene>
<dbReference type="EMBL" id="CP114040">
    <property type="protein sequence ID" value="WAS92034.1"/>
    <property type="molecule type" value="Genomic_DNA"/>
</dbReference>
<reference evidence="2" key="1">
    <citation type="submission" date="2022-11" db="EMBL/GenBank/DDBJ databases">
        <title>Minimal conservation of predation-associated metabolite biosynthetic gene clusters underscores biosynthetic potential of Myxococcota including descriptions for ten novel species: Archangium lansinium sp. nov., Myxococcus landrumus sp. nov., Nannocystis bai.</title>
        <authorList>
            <person name="Ahearne A."/>
            <person name="Stevens C."/>
            <person name="Dowd S."/>
        </authorList>
    </citation>
    <scope>NUCLEOTIDE SEQUENCE</scope>
    <source>
        <strain evidence="2">Fl3</strain>
    </source>
</reference>
<evidence type="ECO:0000313" key="3">
    <source>
        <dbReference type="Proteomes" id="UP001164459"/>
    </source>
</evidence>
<keyword evidence="3" id="KW-1185">Reference proteome</keyword>
<dbReference type="RefSeq" id="WP_269034386.1">
    <property type="nucleotide sequence ID" value="NZ_CP114040.1"/>
</dbReference>